<evidence type="ECO:0000259" key="3">
    <source>
        <dbReference type="Pfam" id="PF13511"/>
    </source>
</evidence>
<feature type="compositionally biased region" description="Low complexity" evidence="1">
    <location>
        <begin position="53"/>
        <end position="68"/>
    </location>
</feature>
<feature type="region of interest" description="Disordered" evidence="1">
    <location>
        <begin position="52"/>
        <end position="83"/>
    </location>
</feature>
<proteinExistence type="predicted"/>
<evidence type="ECO:0000313" key="4">
    <source>
        <dbReference type="EMBL" id="MBK8523356.1"/>
    </source>
</evidence>
<dbReference type="EMBL" id="JADJUC010000003">
    <property type="protein sequence ID" value="MBK8523356.1"/>
    <property type="molecule type" value="Genomic_DNA"/>
</dbReference>
<feature type="compositionally biased region" description="Basic and acidic residues" evidence="1">
    <location>
        <begin position="69"/>
        <end position="83"/>
    </location>
</feature>
<reference evidence="4" key="1">
    <citation type="submission" date="2020-10" db="EMBL/GenBank/DDBJ databases">
        <title>Connecting structure to function with the recovery of over 1000 high-quality activated sludge metagenome-assembled genomes encoding full-length rRNA genes using long-read sequencing.</title>
        <authorList>
            <person name="Singleton C.M."/>
            <person name="Petriglieri F."/>
            <person name="Kristensen J.M."/>
            <person name="Kirkegaard R.H."/>
            <person name="Michaelsen T.Y."/>
            <person name="Andersen M.H."/>
            <person name="Karst S.M."/>
            <person name="Dueholm M.S."/>
            <person name="Nielsen P.H."/>
            <person name="Albertsen M."/>
        </authorList>
    </citation>
    <scope>NUCLEOTIDE SEQUENCE</scope>
    <source>
        <strain evidence="4">Hirt_18-Q3-R61-65_BATAC.395</strain>
    </source>
</reference>
<protein>
    <submittedName>
        <fullName evidence="4">DUF4124 domain-containing protein</fullName>
    </submittedName>
</protein>
<gene>
    <name evidence="4" type="ORF">IPL58_04050</name>
</gene>
<dbReference type="InterPro" id="IPR025392">
    <property type="entry name" value="DUF4124"/>
</dbReference>
<dbReference type="AlphaFoldDB" id="A0A9D7K2P6"/>
<evidence type="ECO:0000256" key="1">
    <source>
        <dbReference type="SAM" id="MobiDB-lite"/>
    </source>
</evidence>
<dbReference type="Proteomes" id="UP000886689">
    <property type="component" value="Unassembled WGS sequence"/>
</dbReference>
<sequence>MRKCLAIGFLAWAAVPAYAEIYKCTDRDGHVTYSNVASKGCGKLNLDPISSVPGTKPAARTPTPATFPRVEDGTQKARDNDRKKILEQELTAEQKSLDDARKKLEEGEIALPQERMQGGAINQAKVQERVQPLRDQVRLHERNLEAIRKEMQNLR</sequence>
<evidence type="ECO:0000256" key="2">
    <source>
        <dbReference type="SAM" id="SignalP"/>
    </source>
</evidence>
<name>A0A9D7K2P6_9PROT</name>
<comment type="caution">
    <text evidence="4">The sequence shown here is derived from an EMBL/GenBank/DDBJ whole genome shotgun (WGS) entry which is preliminary data.</text>
</comment>
<feature type="domain" description="DUF4124" evidence="3">
    <location>
        <begin position="9"/>
        <end position="64"/>
    </location>
</feature>
<feature type="chain" id="PRO_5038954590" evidence="2">
    <location>
        <begin position="20"/>
        <end position="155"/>
    </location>
</feature>
<dbReference type="Pfam" id="PF13511">
    <property type="entry name" value="DUF4124"/>
    <property type="match status" value="1"/>
</dbReference>
<accession>A0A9D7K2P6</accession>
<evidence type="ECO:0000313" key="5">
    <source>
        <dbReference type="Proteomes" id="UP000886689"/>
    </source>
</evidence>
<feature type="signal peptide" evidence="2">
    <location>
        <begin position="1"/>
        <end position="19"/>
    </location>
</feature>
<organism evidence="4 5">
    <name type="scientific">Candidatus Proximibacter danicus</name>
    <dbReference type="NCBI Taxonomy" id="2954365"/>
    <lineage>
        <taxon>Bacteria</taxon>
        <taxon>Pseudomonadati</taxon>
        <taxon>Pseudomonadota</taxon>
        <taxon>Betaproteobacteria</taxon>
        <taxon>Candidatus Proximibacter</taxon>
    </lineage>
</organism>
<keyword evidence="2" id="KW-0732">Signal</keyword>